<organism evidence="2 3">
    <name type="scientific">Paracraurococcus lichenis</name>
    <dbReference type="NCBI Taxonomy" id="3064888"/>
    <lineage>
        <taxon>Bacteria</taxon>
        <taxon>Pseudomonadati</taxon>
        <taxon>Pseudomonadota</taxon>
        <taxon>Alphaproteobacteria</taxon>
        <taxon>Acetobacterales</taxon>
        <taxon>Roseomonadaceae</taxon>
        <taxon>Paracraurococcus</taxon>
    </lineage>
</organism>
<reference evidence="2 3" key="1">
    <citation type="submission" date="2023-08" db="EMBL/GenBank/DDBJ databases">
        <title>The draft genome sequence of Paracraurococcus sp. LOR1-02.</title>
        <authorList>
            <person name="Kingkaew E."/>
            <person name="Tanasupawat S."/>
        </authorList>
    </citation>
    <scope>NUCLEOTIDE SEQUENCE [LARGE SCALE GENOMIC DNA]</scope>
    <source>
        <strain evidence="2 3">LOR1-02</strain>
    </source>
</reference>
<keyword evidence="3" id="KW-1185">Reference proteome</keyword>
<name>A0ABT9E5R9_9PROT</name>
<accession>A0ABT9E5R9</accession>
<evidence type="ECO:0000313" key="2">
    <source>
        <dbReference type="EMBL" id="MDO9711517.1"/>
    </source>
</evidence>
<keyword evidence="1" id="KW-1133">Transmembrane helix</keyword>
<dbReference type="Proteomes" id="UP001243009">
    <property type="component" value="Unassembled WGS sequence"/>
</dbReference>
<feature type="transmembrane region" description="Helical" evidence="1">
    <location>
        <begin position="21"/>
        <end position="39"/>
    </location>
</feature>
<sequence>MMITPIRYRPDRHPSGLRAGWPRSLLLVPMVMLALLGGLEMLATPDRIAAIAATPMGHPAE</sequence>
<gene>
    <name evidence="2" type="ORF">Q7A36_24435</name>
</gene>
<dbReference type="EMBL" id="JAUTWS010000030">
    <property type="protein sequence ID" value="MDO9711517.1"/>
    <property type="molecule type" value="Genomic_DNA"/>
</dbReference>
<protein>
    <submittedName>
        <fullName evidence="2">Uncharacterized protein</fullName>
    </submittedName>
</protein>
<keyword evidence="1" id="KW-0472">Membrane</keyword>
<comment type="caution">
    <text evidence="2">The sequence shown here is derived from an EMBL/GenBank/DDBJ whole genome shotgun (WGS) entry which is preliminary data.</text>
</comment>
<keyword evidence="1" id="KW-0812">Transmembrane</keyword>
<dbReference type="RefSeq" id="WP_305106375.1">
    <property type="nucleotide sequence ID" value="NZ_JAUTWS010000030.1"/>
</dbReference>
<proteinExistence type="predicted"/>
<evidence type="ECO:0000256" key="1">
    <source>
        <dbReference type="SAM" id="Phobius"/>
    </source>
</evidence>
<evidence type="ECO:0000313" key="3">
    <source>
        <dbReference type="Proteomes" id="UP001243009"/>
    </source>
</evidence>